<keyword evidence="5" id="KW-0805">Transcription regulation</keyword>
<accession>A0A163FKV4</accession>
<keyword evidence="3 8" id="KW-0597">Phosphoprotein</keyword>
<evidence type="ECO:0000259" key="10">
    <source>
        <dbReference type="PROSITE" id="PS50110"/>
    </source>
</evidence>
<keyword evidence="12" id="KW-1185">Reference proteome</keyword>
<feature type="modified residue" description="4-aspartylphosphate" evidence="8">
    <location>
        <position position="55"/>
    </location>
</feature>
<dbReference type="SMART" id="SM00448">
    <property type="entry name" value="REC"/>
    <property type="match status" value="1"/>
</dbReference>
<dbReference type="GO" id="GO:0043565">
    <property type="term" value="F:sequence-specific DNA binding"/>
    <property type="evidence" value="ECO:0007669"/>
    <property type="project" value="InterPro"/>
</dbReference>
<dbReference type="InterPro" id="IPR020449">
    <property type="entry name" value="Tscrpt_reg_AraC-type_HTH"/>
</dbReference>
<keyword evidence="6 11" id="KW-0238">DNA-binding</keyword>
<dbReference type="EMBL" id="LWMH01000002">
    <property type="protein sequence ID" value="KZS44448.1"/>
    <property type="molecule type" value="Genomic_DNA"/>
</dbReference>
<dbReference type="Gene3D" id="1.10.10.60">
    <property type="entry name" value="Homeodomain-like"/>
    <property type="match status" value="2"/>
</dbReference>
<gene>
    <name evidence="11" type="ORF">AWU65_30795</name>
</gene>
<dbReference type="GO" id="GO:0000160">
    <property type="term" value="P:phosphorelay signal transduction system"/>
    <property type="evidence" value="ECO:0007669"/>
    <property type="project" value="UniProtKB-KW"/>
</dbReference>
<dbReference type="PANTHER" id="PTHR42713">
    <property type="entry name" value="HISTIDINE KINASE-RELATED"/>
    <property type="match status" value="1"/>
</dbReference>
<evidence type="ECO:0000256" key="7">
    <source>
        <dbReference type="ARBA" id="ARBA00023163"/>
    </source>
</evidence>
<dbReference type="GO" id="GO:0005737">
    <property type="term" value="C:cytoplasm"/>
    <property type="evidence" value="ECO:0007669"/>
    <property type="project" value="UniProtKB-SubCell"/>
</dbReference>
<dbReference type="SMART" id="SM00342">
    <property type="entry name" value="HTH_ARAC"/>
    <property type="match status" value="1"/>
</dbReference>
<proteinExistence type="predicted"/>
<keyword evidence="2" id="KW-0963">Cytoplasm</keyword>
<organism evidence="11 12">
    <name type="scientific">Paenibacillus glucanolyticus</name>
    <dbReference type="NCBI Taxonomy" id="59843"/>
    <lineage>
        <taxon>Bacteria</taxon>
        <taxon>Bacillati</taxon>
        <taxon>Bacillota</taxon>
        <taxon>Bacilli</taxon>
        <taxon>Bacillales</taxon>
        <taxon>Paenibacillaceae</taxon>
        <taxon>Paenibacillus</taxon>
    </lineage>
</organism>
<dbReference type="AlphaFoldDB" id="A0A163FKV4"/>
<dbReference type="Gene3D" id="3.40.50.2300">
    <property type="match status" value="1"/>
</dbReference>
<dbReference type="GeneID" id="97553870"/>
<keyword evidence="7" id="KW-0804">Transcription</keyword>
<evidence type="ECO:0000256" key="4">
    <source>
        <dbReference type="ARBA" id="ARBA00023012"/>
    </source>
</evidence>
<sequence>MYKVLLADDEILDLEGMKSFIPWENLGMKVIDSVNNGFAAYEVLEREKIDILVTDVRMPNMTGLELAQRALKLQEELRIIFVSGYQDFGYVKQAIALNACSYVLKPMEDQELIDALTKVKLELDRLHERKETEQAYQQMIPILKNQYLLQILQKPYDGAILDIIKREYRFTELHWPVCVILLELDNVSTWRNSSLDSEEKLSVVENYFARLHKLLDANGFEHICKVNDQRTAVLLSGGRGKAEIQSLLEELKQECAYTMTVGEGKAVHKLEDLHTSYQEALAALDYKMFRGKGRWILYSEVPTEDREDVKSLDIRFDALFTAMTEYDIVRIYDELEAIQLLASNIRSKFTIRNLAVYIMVKLEGHLQTINEELYRMAGLELKNFDILLHFETMDDIFSWLRMKAMEISEMLKNRKSTKNGRLVEEIIENIQARMHENITLRDMANRFSFSPNYLGVLFKEETGHNFSDYVIKLRMERARDLLKTTKLKIYEIASQTGYQYLPYFSRQFKEMYGMTPLEYRRKHS</sequence>
<name>A0A163FKV4_9BACL</name>
<dbReference type="PRINTS" id="PR00032">
    <property type="entry name" value="HTHARAC"/>
</dbReference>
<protein>
    <submittedName>
        <fullName evidence="11">DNA-binding response regulator</fullName>
    </submittedName>
</protein>
<evidence type="ECO:0000256" key="2">
    <source>
        <dbReference type="ARBA" id="ARBA00022490"/>
    </source>
</evidence>
<evidence type="ECO:0000313" key="12">
    <source>
        <dbReference type="Proteomes" id="UP000076796"/>
    </source>
</evidence>
<feature type="domain" description="Response regulatory" evidence="10">
    <location>
        <begin position="3"/>
        <end position="120"/>
    </location>
</feature>
<evidence type="ECO:0000256" key="1">
    <source>
        <dbReference type="ARBA" id="ARBA00004496"/>
    </source>
</evidence>
<dbReference type="PROSITE" id="PS50110">
    <property type="entry name" value="RESPONSE_REGULATORY"/>
    <property type="match status" value="1"/>
</dbReference>
<evidence type="ECO:0000256" key="8">
    <source>
        <dbReference type="PROSITE-ProRule" id="PRU00169"/>
    </source>
</evidence>
<dbReference type="SUPFAM" id="SSF46689">
    <property type="entry name" value="Homeodomain-like"/>
    <property type="match status" value="2"/>
</dbReference>
<dbReference type="InterPro" id="IPR018060">
    <property type="entry name" value="HTH_AraC"/>
</dbReference>
<reference evidence="11" key="1">
    <citation type="journal article" date="2016" name="Genome Announc.">
        <title>Draft genomes of two strains of Paenibacillus glucanolyticus with capability to degrade lignocellulose.</title>
        <authorList>
            <person name="Mathews S.L."/>
            <person name="Pawlak J."/>
            <person name="Grunden A.M."/>
        </authorList>
    </citation>
    <scope>NUCLEOTIDE SEQUENCE [LARGE SCALE GENOMIC DNA]</scope>
    <source>
        <strain evidence="11">SLM1</strain>
    </source>
</reference>
<evidence type="ECO:0000313" key="11">
    <source>
        <dbReference type="EMBL" id="KZS44448.1"/>
    </source>
</evidence>
<dbReference type="CDD" id="cd17536">
    <property type="entry name" value="REC_YesN-like"/>
    <property type="match status" value="1"/>
</dbReference>
<dbReference type="PANTHER" id="PTHR42713:SF3">
    <property type="entry name" value="TRANSCRIPTIONAL REGULATORY PROTEIN HPTR"/>
    <property type="match status" value="1"/>
</dbReference>
<dbReference type="KEGG" id="pglu:A3958_03060"/>
<dbReference type="PROSITE" id="PS01124">
    <property type="entry name" value="HTH_ARAC_FAMILY_2"/>
    <property type="match status" value="1"/>
</dbReference>
<comment type="subcellular location">
    <subcellularLocation>
        <location evidence="1">Cytoplasm</location>
    </subcellularLocation>
</comment>
<dbReference type="Pfam" id="PF00072">
    <property type="entry name" value="Response_reg"/>
    <property type="match status" value="1"/>
</dbReference>
<dbReference type="InterPro" id="IPR011006">
    <property type="entry name" value="CheY-like_superfamily"/>
</dbReference>
<dbReference type="Pfam" id="PF12833">
    <property type="entry name" value="HTH_18"/>
    <property type="match status" value="1"/>
</dbReference>
<evidence type="ECO:0000259" key="9">
    <source>
        <dbReference type="PROSITE" id="PS01124"/>
    </source>
</evidence>
<dbReference type="InterPro" id="IPR051552">
    <property type="entry name" value="HptR"/>
</dbReference>
<dbReference type="RefSeq" id="WP_006212189.1">
    <property type="nucleotide sequence ID" value="NZ_CBCSBX010000002.1"/>
</dbReference>
<evidence type="ECO:0000256" key="5">
    <source>
        <dbReference type="ARBA" id="ARBA00023015"/>
    </source>
</evidence>
<dbReference type="InterPro" id="IPR041522">
    <property type="entry name" value="CdaR_GGDEF"/>
</dbReference>
<feature type="domain" description="HTH araC/xylS-type" evidence="9">
    <location>
        <begin position="424"/>
        <end position="522"/>
    </location>
</feature>
<dbReference type="GO" id="GO:0003700">
    <property type="term" value="F:DNA-binding transcription factor activity"/>
    <property type="evidence" value="ECO:0007669"/>
    <property type="project" value="InterPro"/>
</dbReference>
<evidence type="ECO:0000256" key="6">
    <source>
        <dbReference type="ARBA" id="ARBA00023125"/>
    </source>
</evidence>
<dbReference type="SUPFAM" id="SSF52172">
    <property type="entry name" value="CheY-like"/>
    <property type="match status" value="1"/>
</dbReference>
<dbReference type="OrthoDB" id="2666291at2"/>
<evidence type="ECO:0000256" key="3">
    <source>
        <dbReference type="ARBA" id="ARBA00022553"/>
    </source>
</evidence>
<dbReference type="Proteomes" id="UP000076796">
    <property type="component" value="Unassembled WGS sequence"/>
</dbReference>
<comment type="caution">
    <text evidence="11">The sequence shown here is derived from an EMBL/GenBank/DDBJ whole genome shotgun (WGS) entry which is preliminary data.</text>
</comment>
<dbReference type="InterPro" id="IPR018062">
    <property type="entry name" value="HTH_AraC-typ_CS"/>
</dbReference>
<dbReference type="PROSITE" id="PS00041">
    <property type="entry name" value="HTH_ARAC_FAMILY_1"/>
    <property type="match status" value="1"/>
</dbReference>
<dbReference type="InterPro" id="IPR001789">
    <property type="entry name" value="Sig_transdc_resp-reg_receiver"/>
</dbReference>
<keyword evidence="4" id="KW-0902">Two-component regulatory system</keyword>
<dbReference type="STRING" id="59843.A3958_03060"/>
<dbReference type="InterPro" id="IPR009057">
    <property type="entry name" value="Homeodomain-like_sf"/>
</dbReference>
<dbReference type="Pfam" id="PF17853">
    <property type="entry name" value="GGDEF_2"/>
    <property type="match status" value="1"/>
</dbReference>